<organism evidence="9 10">
    <name type="scientific">Rhizophlyctis rosea</name>
    <dbReference type="NCBI Taxonomy" id="64517"/>
    <lineage>
        <taxon>Eukaryota</taxon>
        <taxon>Fungi</taxon>
        <taxon>Fungi incertae sedis</taxon>
        <taxon>Chytridiomycota</taxon>
        <taxon>Chytridiomycota incertae sedis</taxon>
        <taxon>Chytridiomycetes</taxon>
        <taxon>Rhizophlyctidales</taxon>
        <taxon>Rhizophlyctidaceae</taxon>
        <taxon>Rhizophlyctis</taxon>
    </lineage>
</organism>
<keyword evidence="1" id="KW-0479">Metal-binding</keyword>
<gene>
    <name evidence="9" type="ORF">HK097_010450</name>
</gene>
<sequence length="349" mass="37577">MAPRKSVHPPISASKIRSMNGITFTLDLKPTATAGVSPSPYALEFCIRNVTSKDLAARWKKPYTIPSKSLKPKPTKHNDLSSVPDLLPRPRRTYIPSTHSTFASRLPSSSLQFKPSHSTSTPKPPSNNLQAQRTITHSTSRPGTCLTCGARKTGQWRRGPQGPRTLCNACGLEFAKRVKKLQKVKGYSQEKAEDVVRKEWEAEKGSPGTFSRSESSSSDSEDVVVKLPKSTKRKAALSADVDEVETKHTTKKVVLSTPSKSSATSPTPILTSSPNHSTPPESQPASPTIDRRGSSSSALSDTSSLSSASEPTTPPPTSAPHPVPEVMGTGMDVGIDGLKRYDAVRSVWV</sequence>
<keyword evidence="3" id="KW-0862">Zinc</keyword>
<dbReference type="SMART" id="SM00401">
    <property type="entry name" value="ZnF_GATA"/>
    <property type="match status" value="1"/>
</dbReference>
<feature type="compositionally biased region" description="Low complexity" evidence="7">
    <location>
        <begin position="294"/>
        <end position="311"/>
    </location>
</feature>
<dbReference type="CDD" id="cd00202">
    <property type="entry name" value="ZnF_GATA"/>
    <property type="match status" value="1"/>
</dbReference>
<feature type="compositionally biased region" description="Polar residues" evidence="7">
    <location>
        <begin position="95"/>
        <end position="113"/>
    </location>
</feature>
<dbReference type="PANTHER" id="PTHR47172:SF24">
    <property type="entry name" value="GATA ZINC FINGER DOMAIN-CONTAINING PROTEIN 14-RELATED"/>
    <property type="match status" value="1"/>
</dbReference>
<accession>A0AAD5S950</accession>
<proteinExistence type="predicted"/>
<dbReference type="PANTHER" id="PTHR47172">
    <property type="entry name" value="OS01G0976800 PROTEIN"/>
    <property type="match status" value="1"/>
</dbReference>
<comment type="caution">
    <text evidence="9">The sequence shown here is derived from an EMBL/GenBank/DDBJ whole genome shotgun (WGS) entry which is preliminary data.</text>
</comment>
<feature type="compositionally biased region" description="Basic and acidic residues" evidence="7">
    <location>
        <begin position="188"/>
        <end position="204"/>
    </location>
</feature>
<evidence type="ECO:0000256" key="2">
    <source>
        <dbReference type="ARBA" id="ARBA00022771"/>
    </source>
</evidence>
<evidence type="ECO:0000256" key="1">
    <source>
        <dbReference type="ARBA" id="ARBA00022723"/>
    </source>
</evidence>
<feature type="compositionally biased region" description="Polar residues" evidence="7">
    <location>
        <begin position="127"/>
        <end position="142"/>
    </location>
</feature>
<feature type="region of interest" description="Disordered" evidence="7">
    <location>
        <begin position="184"/>
        <end position="332"/>
    </location>
</feature>
<keyword evidence="5" id="KW-0804">Transcription</keyword>
<dbReference type="AlphaFoldDB" id="A0AAD5S950"/>
<evidence type="ECO:0000256" key="5">
    <source>
        <dbReference type="ARBA" id="ARBA00023163"/>
    </source>
</evidence>
<dbReference type="GO" id="GO:0008270">
    <property type="term" value="F:zinc ion binding"/>
    <property type="evidence" value="ECO:0007669"/>
    <property type="project" value="UniProtKB-KW"/>
</dbReference>
<evidence type="ECO:0000256" key="7">
    <source>
        <dbReference type="SAM" id="MobiDB-lite"/>
    </source>
</evidence>
<reference evidence="9" key="1">
    <citation type="submission" date="2020-05" db="EMBL/GenBank/DDBJ databases">
        <title>Phylogenomic resolution of chytrid fungi.</title>
        <authorList>
            <person name="Stajich J.E."/>
            <person name="Amses K."/>
            <person name="Simmons R."/>
            <person name="Seto K."/>
            <person name="Myers J."/>
            <person name="Bonds A."/>
            <person name="Quandt C.A."/>
            <person name="Barry K."/>
            <person name="Liu P."/>
            <person name="Grigoriev I."/>
            <person name="Longcore J.E."/>
            <person name="James T.Y."/>
        </authorList>
    </citation>
    <scope>NUCLEOTIDE SEQUENCE</scope>
    <source>
        <strain evidence="9">JEL0318</strain>
    </source>
</reference>
<keyword evidence="2 6" id="KW-0863">Zinc-finger</keyword>
<dbReference type="Gene3D" id="3.30.50.10">
    <property type="entry name" value="Erythroid Transcription Factor GATA-1, subunit A"/>
    <property type="match status" value="1"/>
</dbReference>
<dbReference type="InterPro" id="IPR013088">
    <property type="entry name" value="Znf_NHR/GATA"/>
</dbReference>
<dbReference type="EMBL" id="JADGJD010000776">
    <property type="protein sequence ID" value="KAJ3048534.1"/>
    <property type="molecule type" value="Genomic_DNA"/>
</dbReference>
<dbReference type="GO" id="GO:0043565">
    <property type="term" value="F:sequence-specific DNA binding"/>
    <property type="evidence" value="ECO:0007669"/>
    <property type="project" value="InterPro"/>
</dbReference>
<protein>
    <recommendedName>
        <fullName evidence="8">GATA-type domain-containing protein</fullName>
    </recommendedName>
</protein>
<evidence type="ECO:0000259" key="8">
    <source>
        <dbReference type="PROSITE" id="PS50114"/>
    </source>
</evidence>
<feature type="compositionally biased region" description="Polar residues" evidence="7">
    <location>
        <begin position="269"/>
        <end position="286"/>
    </location>
</feature>
<dbReference type="InterPro" id="IPR000679">
    <property type="entry name" value="Znf_GATA"/>
</dbReference>
<dbReference type="Pfam" id="PF00320">
    <property type="entry name" value="GATA"/>
    <property type="match status" value="1"/>
</dbReference>
<evidence type="ECO:0000256" key="6">
    <source>
        <dbReference type="PROSITE-ProRule" id="PRU00094"/>
    </source>
</evidence>
<evidence type="ECO:0000313" key="9">
    <source>
        <dbReference type="EMBL" id="KAJ3048534.1"/>
    </source>
</evidence>
<evidence type="ECO:0000256" key="4">
    <source>
        <dbReference type="ARBA" id="ARBA00023015"/>
    </source>
</evidence>
<name>A0AAD5S950_9FUNG</name>
<feature type="region of interest" description="Disordered" evidence="7">
    <location>
        <begin position="65"/>
        <end position="144"/>
    </location>
</feature>
<dbReference type="PROSITE" id="PS00344">
    <property type="entry name" value="GATA_ZN_FINGER_1"/>
    <property type="match status" value="1"/>
</dbReference>
<keyword evidence="4" id="KW-0805">Transcription regulation</keyword>
<dbReference type="SUPFAM" id="SSF57716">
    <property type="entry name" value="Glucocorticoid receptor-like (DNA-binding domain)"/>
    <property type="match status" value="1"/>
</dbReference>
<evidence type="ECO:0000313" key="10">
    <source>
        <dbReference type="Proteomes" id="UP001212841"/>
    </source>
</evidence>
<keyword evidence="10" id="KW-1185">Reference proteome</keyword>
<dbReference type="PROSITE" id="PS50114">
    <property type="entry name" value="GATA_ZN_FINGER_2"/>
    <property type="match status" value="1"/>
</dbReference>
<feature type="compositionally biased region" description="Low complexity" evidence="7">
    <location>
        <begin position="256"/>
        <end position="268"/>
    </location>
</feature>
<dbReference type="GO" id="GO:0006355">
    <property type="term" value="P:regulation of DNA-templated transcription"/>
    <property type="evidence" value="ECO:0007669"/>
    <property type="project" value="InterPro"/>
</dbReference>
<feature type="domain" description="GATA-type" evidence="8">
    <location>
        <begin position="145"/>
        <end position="172"/>
    </location>
</feature>
<feature type="compositionally biased region" description="Pro residues" evidence="7">
    <location>
        <begin position="312"/>
        <end position="323"/>
    </location>
</feature>
<dbReference type="Proteomes" id="UP001212841">
    <property type="component" value="Unassembled WGS sequence"/>
</dbReference>
<evidence type="ECO:0000256" key="3">
    <source>
        <dbReference type="ARBA" id="ARBA00022833"/>
    </source>
</evidence>